<sequence>MEKQYCKVGTITPLSDGERAIALLEHQYQNFVEKASRMEYAGTKLGDFFELKAKKIKKTLENLMG</sequence>
<dbReference type="EMBL" id="CP058595">
    <property type="protein sequence ID" value="QLG46238.1"/>
    <property type="molecule type" value="Genomic_DNA"/>
</dbReference>
<dbReference type="KEGG" id="cagg:HYG79_13085"/>
<accession>A0A7H9ARY6</accession>
<dbReference type="RefSeq" id="WP_179242519.1">
    <property type="nucleotide sequence ID" value="NZ_CP058595.1"/>
</dbReference>
<evidence type="ECO:0000313" key="1">
    <source>
        <dbReference type="EMBL" id="QLG46238.1"/>
    </source>
</evidence>
<dbReference type="AlphaFoldDB" id="A0A7H9ARY6"/>
<name>A0A7H9ARY6_9FLAO</name>
<protein>
    <submittedName>
        <fullName evidence="1">Uncharacterized protein</fullName>
    </submittedName>
</protein>
<dbReference type="Proteomes" id="UP000509302">
    <property type="component" value="Chromosome"/>
</dbReference>
<reference evidence="1 2" key="1">
    <citation type="journal article" date="2006" name="Int. J. Syst. Evol. Microbiol.">
        <title>Costertonia aggregata gen. nov., sp. nov., a mesophilic marine bacterium of the family Flavobacteriaceae, isolated from a mature biofilm.</title>
        <authorList>
            <person name="Kwon K.K."/>
            <person name="Lee Y.K."/>
            <person name="Lee H.K."/>
        </authorList>
    </citation>
    <scope>NUCLEOTIDE SEQUENCE [LARGE SCALE GENOMIC DNA]</scope>
    <source>
        <strain evidence="1 2">KCCM 42265</strain>
    </source>
</reference>
<organism evidence="1 2">
    <name type="scientific">Costertonia aggregata</name>
    <dbReference type="NCBI Taxonomy" id="343403"/>
    <lineage>
        <taxon>Bacteria</taxon>
        <taxon>Pseudomonadati</taxon>
        <taxon>Bacteroidota</taxon>
        <taxon>Flavobacteriia</taxon>
        <taxon>Flavobacteriales</taxon>
        <taxon>Flavobacteriaceae</taxon>
        <taxon>Costertonia</taxon>
    </lineage>
</organism>
<keyword evidence="2" id="KW-1185">Reference proteome</keyword>
<evidence type="ECO:0000313" key="2">
    <source>
        <dbReference type="Proteomes" id="UP000509302"/>
    </source>
</evidence>
<gene>
    <name evidence="1" type="ORF">HYG79_13085</name>
</gene>
<proteinExistence type="predicted"/>